<evidence type="ECO:0000313" key="2">
    <source>
        <dbReference type="Proteomes" id="UP000275846"/>
    </source>
</evidence>
<accession>A0A183S854</accession>
<dbReference type="EMBL" id="UYSU01000272">
    <property type="protein sequence ID" value="VDL85542.1"/>
    <property type="molecule type" value="Genomic_DNA"/>
</dbReference>
<gene>
    <name evidence="1" type="ORF">SSLN_LOCUS402</name>
</gene>
<evidence type="ECO:0000313" key="3">
    <source>
        <dbReference type="WBParaSite" id="SSLN_0000042101-mRNA-1"/>
    </source>
</evidence>
<organism evidence="3">
    <name type="scientific">Schistocephalus solidus</name>
    <name type="common">Tapeworm</name>
    <dbReference type="NCBI Taxonomy" id="70667"/>
    <lineage>
        <taxon>Eukaryota</taxon>
        <taxon>Metazoa</taxon>
        <taxon>Spiralia</taxon>
        <taxon>Lophotrochozoa</taxon>
        <taxon>Platyhelminthes</taxon>
        <taxon>Cestoda</taxon>
        <taxon>Eucestoda</taxon>
        <taxon>Diphyllobothriidea</taxon>
        <taxon>Diphyllobothriidae</taxon>
        <taxon>Schistocephalus</taxon>
    </lineage>
</organism>
<dbReference type="WBParaSite" id="SSLN_0000042101-mRNA-1">
    <property type="protein sequence ID" value="SSLN_0000042101-mRNA-1"/>
    <property type="gene ID" value="SSLN_0000042101"/>
</dbReference>
<sequence>MGFKLVCGECSCNRLYLVPNSHLWFREFWFVPAATPRATVTTGWLSQMWVSGVVCASTPNMCNSRTSILPLAKSPMVGATATPSNWPEWRTALVARELARYKVDVAALRETRFSEQSQLEELGADNTLLL</sequence>
<evidence type="ECO:0000313" key="1">
    <source>
        <dbReference type="EMBL" id="VDL85542.1"/>
    </source>
</evidence>
<protein>
    <submittedName>
        <fullName evidence="1 3">Uncharacterized protein</fullName>
    </submittedName>
</protein>
<proteinExistence type="predicted"/>
<dbReference type="Proteomes" id="UP000275846">
    <property type="component" value="Unassembled WGS sequence"/>
</dbReference>
<name>A0A183S854_SCHSO</name>
<keyword evidence="2" id="KW-1185">Reference proteome</keyword>
<dbReference type="AlphaFoldDB" id="A0A183S854"/>
<reference evidence="1 2" key="2">
    <citation type="submission" date="2018-11" db="EMBL/GenBank/DDBJ databases">
        <authorList>
            <consortium name="Pathogen Informatics"/>
        </authorList>
    </citation>
    <scope>NUCLEOTIDE SEQUENCE [LARGE SCALE GENOMIC DNA]</scope>
    <source>
        <strain evidence="1 2">NST_G2</strain>
    </source>
</reference>
<reference evidence="3" key="1">
    <citation type="submission" date="2016-06" db="UniProtKB">
        <authorList>
            <consortium name="WormBaseParasite"/>
        </authorList>
    </citation>
    <scope>IDENTIFICATION</scope>
</reference>